<comment type="caution">
    <text evidence="10">The sequence shown here is derived from an EMBL/GenBank/DDBJ whole genome shotgun (WGS) entry which is preliminary data.</text>
</comment>
<dbReference type="GO" id="GO:0004070">
    <property type="term" value="F:aspartate carbamoyltransferase activity"/>
    <property type="evidence" value="ECO:0007669"/>
    <property type="project" value="UniProtKB-UniRule"/>
</dbReference>
<dbReference type="PANTHER" id="PTHR45753">
    <property type="entry name" value="ORNITHINE CARBAMOYLTRANSFERASE, MITOCHONDRIAL"/>
    <property type="match status" value="1"/>
</dbReference>
<dbReference type="InterPro" id="IPR006131">
    <property type="entry name" value="Asp_carbamoyltransf_Asp/Orn-bd"/>
</dbReference>
<dbReference type="EC" id="2.1.3.2" evidence="7"/>
<dbReference type="Gene3D" id="3.40.50.1370">
    <property type="entry name" value="Aspartate/ornithine carbamoyltransferase"/>
    <property type="match status" value="2"/>
</dbReference>
<dbReference type="Proteomes" id="UP000030652">
    <property type="component" value="Unassembled WGS sequence"/>
</dbReference>
<sequence>MISLKDKDIISILDFTKEEILYILEISGRMEKEACPDILKGKILANLFFEPSTRTRLSFEAAMKRLGGQVIGFDELGTTSTVKGESLRDSVKIIEGYCDIIVLRHFLEGASRLTADSVGIPVVNAGDGASQHPTQTFVDLYAIKKAKSDIENLSVGFLGDLKYGRTAHSLAYALSHFNADMYFISPPSLRMPKDYIEELEIRNVSYQEVESISEVSDKLDILYCTRIQKERFAEPVEYEKVKGLYKLSKSVMDELKVKDDLKILHPLPRVDEMDESLDETEYAMYFQQAHSGIPVREALLATVLGVIQ</sequence>
<dbReference type="GO" id="GO:0006520">
    <property type="term" value="P:amino acid metabolic process"/>
    <property type="evidence" value="ECO:0007669"/>
    <property type="project" value="InterPro"/>
</dbReference>
<protein>
    <recommendedName>
        <fullName evidence="7">Aspartate carbamoyltransferase</fullName>
        <ecNumber evidence="7">2.1.3.2</ecNumber>
    </recommendedName>
    <alternativeName>
        <fullName evidence="7">Aspartate transcarbamylase</fullName>
        <shortName evidence="7">ATCase</shortName>
    </alternativeName>
</protein>
<proteinExistence type="inferred from homology"/>
<evidence type="ECO:0000256" key="5">
    <source>
        <dbReference type="ARBA" id="ARBA00043884"/>
    </source>
</evidence>
<accession>A0A0B0EMY0</accession>
<dbReference type="GO" id="GO:0044205">
    <property type="term" value="P:'de novo' UMP biosynthetic process"/>
    <property type="evidence" value="ECO:0007669"/>
    <property type="project" value="UniProtKB-UniRule"/>
</dbReference>
<dbReference type="PRINTS" id="PR00100">
    <property type="entry name" value="AOTCASE"/>
</dbReference>
<dbReference type="NCBIfam" id="NF002032">
    <property type="entry name" value="PRK00856.1"/>
    <property type="match status" value="1"/>
</dbReference>
<reference evidence="10 11" key="1">
    <citation type="submission" date="2014-10" db="EMBL/GenBank/DDBJ databases">
        <title>Draft genome of anammox bacterium scalindua brodae, obtained using differential coverage binning of sequence data from two enrichment reactors.</title>
        <authorList>
            <person name="Speth D.R."/>
            <person name="Russ L."/>
            <person name="Kartal B."/>
            <person name="Op den Camp H.J."/>
            <person name="Dutilh B.E."/>
            <person name="Jetten M.S."/>
        </authorList>
    </citation>
    <scope>NUCLEOTIDE SEQUENCE [LARGE SCALE GENOMIC DNA]</scope>
    <source>
        <strain evidence="10">RU1</strain>
    </source>
</reference>
<dbReference type="InterPro" id="IPR036901">
    <property type="entry name" value="Asp/Orn_carbamoylTrfase_sf"/>
</dbReference>
<dbReference type="PRINTS" id="PR00101">
    <property type="entry name" value="ATCASE"/>
</dbReference>
<keyword evidence="3 7" id="KW-0808">Transferase</keyword>
<evidence type="ECO:0000256" key="1">
    <source>
        <dbReference type="ARBA" id="ARBA00004852"/>
    </source>
</evidence>
<comment type="function">
    <text evidence="5 7">Catalyzes the condensation of carbamoyl phosphate and aspartate to form carbamoyl aspartate and inorganic phosphate, the committed step in the de novo pyrimidine nucleotide biosynthesis pathway.</text>
</comment>
<feature type="binding site" evidence="7">
    <location>
        <position position="83"/>
    </location>
    <ligand>
        <name>L-aspartate</name>
        <dbReference type="ChEBI" id="CHEBI:29991"/>
    </ligand>
</feature>
<evidence type="ECO:0000259" key="9">
    <source>
        <dbReference type="Pfam" id="PF02729"/>
    </source>
</evidence>
<dbReference type="PROSITE" id="PS00097">
    <property type="entry name" value="CARBAMOYLTRANSFERASE"/>
    <property type="match status" value="1"/>
</dbReference>
<dbReference type="GO" id="GO:0016597">
    <property type="term" value="F:amino acid binding"/>
    <property type="evidence" value="ECO:0007669"/>
    <property type="project" value="InterPro"/>
</dbReference>
<dbReference type="SUPFAM" id="SSF53671">
    <property type="entry name" value="Aspartate/ornithine carbamoyltransferase"/>
    <property type="match status" value="1"/>
</dbReference>
<evidence type="ECO:0000256" key="2">
    <source>
        <dbReference type="ARBA" id="ARBA00008896"/>
    </source>
</evidence>
<evidence type="ECO:0000256" key="3">
    <source>
        <dbReference type="ARBA" id="ARBA00022679"/>
    </source>
</evidence>
<comment type="similarity">
    <text evidence="2 7">Belongs to the aspartate/ornithine carbamoyltransferase superfamily. ATCase family.</text>
</comment>
<dbReference type="Pfam" id="PF02729">
    <property type="entry name" value="OTCace_N"/>
    <property type="match status" value="1"/>
</dbReference>
<dbReference type="NCBIfam" id="TIGR00670">
    <property type="entry name" value="asp_carb_tr"/>
    <property type="match status" value="1"/>
</dbReference>
<feature type="domain" description="Aspartate/ornithine carbamoyltransferase Asp/Orn-binding" evidence="8">
    <location>
        <begin position="152"/>
        <end position="302"/>
    </location>
</feature>
<dbReference type="InterPro" id="IPR002082">
    <property type="entry name" value="Asp_carbamoyltransf"/>
</dbReference>
<dbReference type="InterPro" id="IPR006132">
    <property type="entry name" value="Asp/Orn_carbamoyltranf_P-bd"/>
</dbReference>
<feature type="binding site" evidence="7">
    <location>
        <position position="54"/>
    </location>
    <ligand>
        <name>carbamoyl phosphate</name>
        <dbReference type="ChEBI" id="CHEBI:58228"/>
    </ligand>
</feature>
<feature type="binding site" evidence="7">
    <location>
        <position position="226"/>
    </location>
    <ligand>
        <name>L-aspartate</name>
        <dbReference type="ChEBI" id="CHEBI:29991"/>
    </ligand>
</feature>
<feature type="binding site" evidence="7">
    <location>
        <position position="268"/>
    </location>
    <ligand>
        <name>carbamoyl phosphate</name>
        <dbReference type="ChEBI" id="CHEBI:58228"/>
    </ligand>
</feature>
<dbReference type="FunFam" id="3.40.50.1370:FF:000001">
    <property type="entry name" value="Aspartate carbamoyltransferase"/>
    <property type="match status" value="1"/>
</dbReference>
<dbReference type="GO" id="GO:0006207">
    <property type="term" value="P:'de novo' pyrimidine nucleobase biosynthetic process"/>
    <property type="evidence" value="ECO:0007669"/>
    <property type="project" value="InterPro"/>
</dbReference>
<comment type="pathway">
    <text evidence="1 7">Pyrimidine metabolism; UMP biosynthesis via de novo pathway; (S)-dihydroorotate from bicarbonate: step 2/3.</text>
</comment>
<dbReference type="PANTHER" id="PTHR45753:SF6">
    <property type="entry name" value="ASPARTATE CARBAMOYLTRANSFERASE"/>
    <property type="match status" value="1"/>
</dbReference>
<dbReference type="Pfam" id="PF00185">
    <property type="entry name" value="OTCace"/>
    <property type="match status" value="1"/>
</dbReference>
<evidence type="ECO:0000256" key="4">
    <source>
        <dbReference type="ARBA" id="ARBA00022975"/>
    </source>
</evidence>
<dbReference type="FunFam" id="3.40.50.1370:FF:000002">
    <property type="entry name" value="Aspartate carbamoyltransferase 2"/>
    <property type="match status" value="1"/>
</dbReference>
<evidence type="ECO:0000259" key="8">
    <source>
        <dbReference type="Pfam" id="PF00185"/>
    </source>
</evidence>
<evidence type="ECO:0000313" key="10">
    <source>
        <dbReference type="EMBL" id="KHE92513.1"/>
    </source>
</evidence>
<evidence type="ECO:0000313" key="11">
    <source>
        <dbReference type="Proteomes" id="UP000030652"/>
    </source>
</evidence>
<comment type="catalytic activity">
    <reaction evidence="6 7">
        <text>carbamoyl phosphate + L-aspartate = N-carbamoyl-L-aspartate + phosphate + H(+)</text>
        <dbReference type="Rhea" id="RHEA:20013"/>
        <dbReference type="ChEBI" id="CHEBI:15378"/>
        <dbReference type="ChEBI" id="CHEBI:29991"/>
        <dbReference type="ChEBI" id="CHEBI:32814"/>
        <dbReference type="ChEBI" id="CHEBI:43474"/>
        <dbReference type="ChEBI" id="CHEBI:58228"/>
        <dbReference type="EC" id="2.1.3.2"/>
    </reaction>
</comment>
<evidence type="ECO:0000256" key="7">
    <source>
        <dbReference type="HAMAP-Rule" id="MF_00001"/>
    </source>
</evidence>
<dbReference type="eggNOG" id="COG0540">
    <property type="taxonomic scope" value="Bacteria"/>
</dbReference>
<organism evidence="10 11">
    <name type="scientific">Candidatus Scalindua brodae</name>
    <dbReference type="NCBI Taxonomy" id="237368"/>
    <lineage>
        <taxon>Bacteria</taxon>
        <taxon>Pseudomonadati</taxon>
        <taxon>Planctomycetota</taxon>
        <taxon>Candidatus Brocadiia</taxon>
        <taxon>Candidatus Brocadiales</taxon>
        <taxon>Candidatus Scalinduaceae</taxon>
        <taxon>Candidatus Scalindua</taxon>
    </lineage>
</organism>
<dbReference type="UniPathway" id="UPA00070">
    <property type="reaction ID" value="UER00116"/>
</dbReference>
<feature type="binding site" evidence="7">
    <location>
        <position position="132"/>
    </location>
    <ligand>
        <name>carbamoyl phosphate</name>
        <dbReference type="ChEBI" id="CHEBI:58228"/>
    </ligand>
</feature>
<feature type="binding site" evidence="7">
    <location>
        <position position="104"/>
    </location>
    <ligand>
        <name>carbamoyl phosphate</name>
        <dbReference type="ChEBI" id="CHEBI:58228"/>
    </ligand>
</feature>
<name>A0A0B0EMY0_9BACT</name>
<dbReference type="EMBL" id="JRYO01000121">
    <property type="protein sequence ID" value="KHE92513.1"/>
    <property type="molecule type" value="Genomic_DNA"/>
</dbReference>
<feature type="binding site" evidence="7">
    <location>
        <position position="55"/>
    </location>
    <ligand>
        <name>carbamoyl phosphate</name>
        <dbReference type="ChEBI" id="CHEBI:58228"/>
    </ligand>
</feature>
<dbReference type="PATRIC" id="fig|237368.3.peg.1878"/>
<feature type="binding site" evidence="7">
    <location>
        <position position="135"/>
    </location>
    <ligand>
        <name>carbamoyl phosphate</name>
        <dbReference type="ChEBI" id="CHEBI:58228"/>
    </ligand>
</feature>
<evidence type="ECO:0000256" key="6">
    <source>
        <dbReference type="ARBA" id="ARBA00048859"/>
    </source>
</evidence>
<keyword evidence="4 7" id="KW-0665">Pyrimidine biosynthesis</keyword>
<feature type="binding site" evidence="7">
    <location>
        <position position="165"/>
    </location>
    <ligand>
        <name>L-aspartate</name>
        <dbReference type="ChEBI" id="CHEBI:29991"/>
    </ligand>
</feature>
<comment type="subunit">
    <text evidence="7">Heterododecamer (2C3:3R2) of six catalytic PyrB chains organized as two trimers (C3), and six regulatory PyrI chains organized as three dimers (R2).</text>
</comment>
<feature type="domain" description="Aspartate/ornithine carbamoyltransferase carbamoyl-P binding" evidence="9">
    <location>
        <begin position="7"/>
        <end position="144"/>
    </location>
</feature>
<dbReference type="InterPro" id="IPR006130">
    <property type="entry name" value="Asp/Orn_carbamoylTrfase"/>
</dbReference>
<dbReference type="AlphaFoldDB" id="A0A0B0EMY0"/>
<dbReference type="HAMAP" id="MF_00001">
    <property type="entry name" value="Asp_carb_tr"/>
    <property type="match status" value="1"/>
</dbReference>
<gene>
    <name evidence="7" type="primary">pyrB</name>
    <name evidence="10" type="ORF">SCABRO_01724</name>
</gene>
<feature type="binding site" evidence="7">
    <location>
        <position position="267"/>
    </location>
    <ligand>
        <name>carbamoyl phosphate</name>
        <dbReference type="ChEBI" id="CHEBI:58228"/>
    </ligand>
</feature>